<proteinExistence type="predicted"/>
<keyword evidence="2" id="KW-1185">Reference proteome</keyword>
<dbReference type="EMBL" id="BMJA01000001">
    <property type="protein sequence ID" value="GGA29055.1"/>
    <property type="molecule type" value="Genomic_DNA"/>
</dbReference>
<evidence type="ECO:0000313" key="2">
    <source>
        <dbReference type="Proteomes" id="UP000620046"/>
    </source>
</evidence>
<reference evidence="2" key="1">
    <citation type="journal article" date="2019" name="Int. J. Syst. Evol. Microbiol.">
        <title>The Global Catalogue of Microorganisms (GCM) 10K type strain sequencing project: providing services to taxonomists for standard genome sequencing and annotation.</title>
        <authorList>
            <consortium name="The Broad Institute Genomics Platform"/>
            <consortium name="The Broad Institute Genome Sequencing Center for Infectious Disease"/>
            <person name="Wu L."/>
            <person name="Ma J."/>
        </authorList>
    </citation>
    <scope>NUCLEOTIDE SEQUENCE [LARGE SCALE GENOMIC DNA]</scope>
    <source>
        <strain evidence="2">CGMCC 1.15439</strain>
    </source>
</reference>
<sequence>MLRLLLAQRAADAAVAASVRTVPGGFVQMDKDRSLEDTVQRCSELRPAEKWPTWSSFVPSAAPIVIRVAGRYLDAGID</sequence>
<comment type="caution">
    <text evidence="1">The sequence shown here is derived from an EMBL/GenBank/DDBJ whole genome shotgun (WGS) entry which is preliminary data.</text>
</comment>
<dbReference type="Proteomes" id="UP000620046">
    <property type="component" value="Unassembled WGS sequence"/>
</dbReference>
<evidence type="ECO:0000313" key="1">
    <source>
        <dbReference type="EMBL" id="GGA29055.1"/>
    </source>
</evidence>
<organism evidence="1 2">
    <name type="scientific">Dyella nitratireducens</name>
    <dbReference type="NCBI Taxonomy" id="1849580"/>
    <lineage>
        <taxon>Bacteria</taxon>
        <taxon>Pseudomonadati</taxon>
        <taxon>Pseudomonadota</taxon>
        <taxon>Gammaproteobacteria</taxon>
        <taxon>Lysobacterales</taxon>
        <taxon>Rhodanobacteraceae</taxon>
        <taxon>Dyella</taxon>
    </lineage>
</organism>
<name>A0ABQ1FSA3_9GAMM</name>
<protein>
    <submittedName>
        <fullName evidence="1">Uncharacterized protein</fullName>
    </submittedName>
</protein>
<accession>A0ABQ1FSA3</accession>
<gene>
    <name evidence="1" type="ORF">GCM10010981_17380</name>
</gene>